<evidence type="ECO:0000313" key="2">
    <source>
        <dbReference type="EMBL" id="KAF4751715.1"/>
    </source>
</evidence>
<sequence length="196" mass="21627">ATIPAESVLEGQATVVERDCYAVAFVPPMGVHQSRLASWCIQRHNEDPLVLPVVHRSQPSVQKALEGVPTREARFEEISEHTHQNSEVPSEGRSIPIAADLFNVHESTPLSRESEDSTTTIDPVNSSDIIDDQRDDEGASVSVKDSSYEYDFESSSCEADIDRSFSEDGIDVNALEENEARESLAIHEVQPKIPLI</sequence>
<feature type="compositionally biased region" description="Polar residues" evidence="1">
    <location>
        <begin position="108"/>
        <end position="128"/>
    </location>
</feature>
<keyword evidence="3" id="KW-1185">Reference proteome</keyword>
<proteinExistence type="predicted"/>
<feature type="region of interest" description="Disordered" evidence="1">
    <location>
        <begin position="108"/>
        <end position="146"/>
    </location>
</feature>
<accession>A0A7J6U2T8</accession>
<gene>
    <name evidence="2" type="ORF">FOZ63_016468</name>
</gene>
<dbReference type="Proteomes" id="UP000553632">
    <property type="component" value="Unassembled WGS sequence"/>
</dbReference>
<comment type="caution">
    <text evidence="2">The sequence shown here is derived from an EMBL/GenBank/DDBJ whole genome shotgun (WGS) entry which is preliminary data.</text>
</comment>
<evidence type="ECO:0000256" key="1">
    <source>
        <dbReference type="SAM" id="MobiDB-lite"/>
    </source>
</evidence>
<feature type="non-terminal residue" evidence="2">
    <location>
        <position position="1"/>
    </location>
</feature>
<dbReference type="EMBL" id="JABANO010006494">
    <property type="protein sequence ID" value="KAF4751715.1"/>
    <property type="molecule type" value="Genomic_DNA"/>
</dbReference>
<organism evidence="2 3">
    <name type="scientific">Perkinsus olseni</name>
    <name type="common">Perkinsus atlanticus</name>
    <dbReference type="NCBI Taxonomy" id="32597"/>
    <lineage>
        <taxon>Eukaryota</taxon>
        <taxon>Sar</taxon>
        <taxon>Alveolata</taxon>
        <taxon>Perkinsozoa</taxon>
        <taxon>Perkinsea</taxon>
        <taxon>Perkinsida</taxon>
        <taxon>Perkinsidae</taxon>
        <taxon>Perkinsus</taxon>
    </lineage>
</organism>
<protein>
    <submittedName>
        <fullName evidence="2">Uncharacterized protein</fullName>
    </submittedName>
</protein>
<dbReference type="AlphaFoldDB" id="A0A7J6U2T8"/>
<evidence type="ECO:0000313" key="3">
    <source>
        <dbReference type="Proteomes" id="UP000553632"/>
    </source>
</evidence>
<feature type="non-terminal residue" evidence="2">
    <location>
        <position position="196"/>
    </location>
</feature>
<reference evidence="2 3" key="1">
    <citation type="submission" date="2020-04" db="EMBL/GenBank/DDBJ databases">
        <title>Perkinsus olseni comparative genomics.</title>
        <authorList>
            <person name="Bogema D.R."/>
        </authorList>
    </citation>
    <scope>NUCLEOTIDE SEQUENCE [LARGE SCALE GENOMIC DNA]</scope>
    <source>
        <strain evidence="2 3">ATCC PRA-207</strain>
    </source>
</reference>
<name>A0A7J6U2T8_PEROL</name>